<keyword evidence="1" id="KW-0808">Transferase</keyword>
<dbReference type="Gene3D" id="1.25.40.10">
    <property type="entry name" value="Tetratricopeptide repeat domain"/>
    <property type="match status" value="1"/>
</dbReference>
<dbReference type="InterPro" id="IPR011990">
    <property type="entry name" value="TPR-like_helical_dom_sf"/>
</dbReference>
<evidence type="ECO:0000313" key="4">
    <source>
        <dbReference type="Proteomes" id="UP000241229"/>
    </source>
</evidence>
<keyword evidence="4" id="KW-1185">Reference proteome</keyword>
<dbReference type="Proteomes" id="UP000241229">
    <property type="component" value="Unassembled WGS sequence"/>
</dbReference>
<name>A0A2P7RXC0_9HYPH</name>
<dbReference type="InterPro" id="IPR007577">
    <property type="entry name" value="GlycoTrfase_DXD_sugar-bd_CS"/>
</dbReference>
<dbReference type="SUPFAM" id="SSF53448">
    <property type="entry name" value="Nucleotide-diphospho-sugar transferases"/>
    <property type="match status" value="1"/>
</dbReference>
<organism evidence="3 4">
    <name type="scientific">Kumtagia ephedrae</name>
    <dbReference type="NCBI Taxonomy" id="2116701"/>
    <lineage>
        <taxon>Bacteria</taxon>
        <taxon>Pseudomonadati</taxon>
        <taxon>Pseudomonadota</taxon>
        <taxon>Alphaproteobacteria</taxon>
        <taxon>Hyphomicrobiales</taxon>
        <taxon>Phyllobacteriaceae</taxon>
        <taxon>Kumtagia</taxon>
    </lineage>
</organism>
<evidence type="ECO:0000256" key="1">
    <source>
        <dbReference type="ARBA" id="ARBA00022679"/>
    </source>
</evidence>
<dbReference type="InterPro" id="IPR029044">
    <property type="entry name" value="Nucleotide-diphossugar_trans"/>
</dbReference>
<dbReference type="PANTHER" id="PTHR32385:SF15">
    <property type="entry name" value="INOSITOL PHOSPHOCERAMIDE MANNOSYLTRANSFERASE 1"/>
    <property type="match status" value="1"/>
</dbReference>
<dbReference type="AlphaFoldDB" id="A0A2P7RXC0"/>
<dbReference type="InterPro" id="IPR051706">
    <property type="entry name" value="Glycosyltransferase_domain"/>
</dbReference>
<dbReference type="EMBL" id="PXYK01000029">
    <property type="protein sequence ID" value="PSJ54851.1"/>
    <property type="molecule type" value="Genomic_DNA"/>
</dbReference>
<dbReference type="SUPFAM" id="SSF48452">
    <property type="entry name" value="TPR-like"/>
    <property type="match status" value="1"/>
</dbReference>
<feature type="region of interest" description="Disordered" evidence="2">
    <location>
        <begin position="1"/>
        <end position="25"/>
    </location>
</feature>
<dbReference type="GO" id="GO:0000030">
    <property type="term" value="F:mannosyltransferase activity"/>
    <property type="evidence" value="ECO:0007669"/>
    <property type="project" value="TreeGrafter"/>
</dbReference>
<gene>
    <name evidence="3" type="ORF">C7I84_23875</name>
</gene>
<dbReference type="PANTHER" id="PTHR32385">
    <property type="entry name" value="MANNOSYL PHOSPHORYLINOSITOL CERAMIDE SYNTHASE"/>
    <property type="match status" value="1"/>
</dbReference>
<sequence>MRQAEAAQARLQTLERQASDHPLLPRLRRMAKKLGGDAPTSERTYAAAVEARPRNIAARLRLVRHLRGLGRYDEALSVLSDGLAQTPDSAELLAQQTFLLGKTGPLDAAQASLRLLAEHHPDHPQISQFRGTQAEAAGDLDEAQRIFAADAAAHPHDAARRVRWTNSLRKSGRIEDALEILAGQAQPTTAERKLRIECLLEAGQWEEVPRLLDCWPDAGRPEDWLVKMRLRMRLAILRFEHGTALEHAKAMLAVAPDNASAGIGFTRAAAAAFQPELAWKALVHIPRKSPNGGPPRRGAGALRSLIGQIVNDLRLRPQETAQLSAAAELGTQALIETAGALLRSGPGNFAAALGVLIGLARAGVFTPPSEGLQANCRIPKILHQFWDTDTPPKDVDLLMERAKAVNGDLSYRRWNDAAVRRFLSAFGRPEPLRAYKLARHPAMKADLFRLAVLYAEGGVYLDADDYCAAPLSTLLSPDVTFCCYQDEFCSIGNNFLAATPRHPLIGAALREAAQSVIEGATESLWLVTGPGLMSRVVANSIAWTPDLRPSPGLTVLPLRIFHGVVHPHRRVSYKADARHWIRAA</sequence>
<proteinExistence type="predicted"/>
<dbReference type="GO" id="GO:0016020">
    <property type="term" value="C:membrane"/>
    <property type="evidence" value="ECO:0007669"/>
    <property type="project" value="GOC"/>
</dbReference>
<comment type="caution">
    <text evidence="3">The sequence shown here is derived from an EMBL/GenBank/DDBJ whole genome shotgun (WGS) entry which is preliminary data.</text>
</comment>
<protein>
    <submittedName>
        <fullName evidence="3">Uncharacterized protein</fullName>
    </submittedName>
</protein>
<evidence type="ECO:0000313" key="3">
    <source>
        <dbReference type="EMBL" id="PSJ54851.1"/>
    </source>
</evidence>
<dbReference type="Gene3D" id="3.90.550.20">
    <property type="match status" value="1"/>
</dbReference>
<dbReference type="Pfam" id="PF04488">
    <property type="entry name" value="Gly_transf_sug"/>
    <property type="match status" value="1"/>
</dbReference>
<dbReference type="GO" id="GO:0051999">
    <property type="term" value="P:mannosyl-inositol phosphorylceramide biosynthetic process"/>
    <property type="evidence" value="ECO:0007669"/>
    <property type="project" value="TreeGrafter"/>
</dbReference>
<dbReference type="Pfam" id="PF14559">
    <property type="entry name" value="TPR_19"/>
    <property type="match status" value="1"/>
</dbReference>
<accession>A0A2P7RXC0</accession>
<evidence type="ECO:0000256" key="2">
    <source>
        <dbReference type="SAM" id="MobiDB-lite"/>
    </source>
</evidence>
<reference evidence="3 4" key="1">
    <citation type="submission" date="2018-03" db="EMBL/GenBank/DDBJ databases">
        <title>The draft genome of Mesorhizobium sp. 6GN-30.</title>
        <authorList>
            <person name="Liu L."/>
            <person name="Li L."/>
            <person name="Wang T."/>
            <person name="Zhang X."/>
            <person name="Liang L."/>
        </authorList>
    </citation>
    <scope>NUCLEOTIDE SEQUENCE [LARGE SCALE GENOMIC DNA]</scope>
    <source>
        <strain evidence="3 4">6GN30</strain>
    </source>
</reference>